<dbReference type="AlphaFoldDB" id="A0A853GAK2"/>
<protein>
    <recommendedName>
        <fullName evidence="10">Purine nucleoside phosphorylase</fullName>
    </recommendedName>
</protein>
<dbReference type="RefSeq" id="WP_180158592.1">
    <property type="nucleotide sequence ID" value="NZ_JACCEM010000020.1"/>
</dbReference>
<evidence type="ECO:0000313" key="12">
    <source>
        <dbReference type="Proteomes" id="UP000559809"/>
    </source>
</evidence>
<dbReference type="GO" id="GO:0016787">
    <property type="term" value="F:hydrolase activity"/>
    <property type="evidence" value="ECO:0007669"/>
    <property type="project" value="UniProtKB-KW"/>
</dbReference>
<dbReference type="SUPFAM" id="SSF64438">
    <property type="entry name" value="CNF1/YfiH-like putative cysteine hydrolases"/>
    <property type="match status" value="1"/>
</dbReference>
<dbReference type="InterPro" id="IPR011324">
    <property type="entry name" value="Cytotoxic_necrot_fac-like_cat"/>
</dbReference>
<keyword evidence="6" id="KW-0862">Zinc</keyword>
<evidence type="ECO:0000256" key="5">
    <source>
        <dbReference type="ARBA" id="ARBA00022801"/>
    </source>
</evidence>
<dbReference type="InterPro" id="IPR038371">
    <property type="entry name" value="Cu_polyphenol_OxRdtase_sf"/>
</dbReference>
<name>A0A853GAK2_9BURK</name>
<evidence type="ECO:0000256" key="8">
    <source>
        <dbReference type="ARBA" id="ARBA00048968"/>
    </source>
</evidence>
<evidence type="ECO:0000256" key="3">
    <source>
        <dbReference type="ARBA" id="ARBA00022679"/>
    </source>
</evidence>
<keyword evidence="12" id="KW-1185">Reference proteome</keyword>
<dbReference type="CDD" id="cd16833">
    <property type="entry name" value="YfiH"/>
    <property type="match status" value="1"/>
</dbReference>
<dbReference type="Proteomes" id="UP000559809">
    <property type="component" value="Unassembled WGS sequence"/>
</dbReference>
<evidence type="ECO:0000256" key="6">
    <source>
        <dbReference type="ARBA" id="ARBA00022833"/>
    </source>
</evidence>
<dbReference type="NCBIfam" id="TIGR00726">
    <property type="entry name" value="peptidoglycan editing factor PgeF"/>
    <property type="match status" value="1"/>
</dbReference>
<evidence type="ECO:0000313" key="11">
    <source>
        <dbReference type="EMBL" id="NYT51920.1"/>
    </source>
</evidence>
<comment type="catalytic activity">
    <reaction evidence="7">
        <text>adenosine + H2O + H(+) = inosine + NH4(+)</text>
        <dbReference type="Rhea" id="RHEA:24408"/>
        <dbReference type="ChEBI" id="CHEBI:15377"/>
        <dbReference type="ChEBI" id="CHEBI:15378"/>
        <dbReference type="ChEBI" id="CHEBI:16335"/>
        <dbReference type="ChEBI" id="CHEBI:17596"/>
        <dbReference type="ChEBI" id="CHEBI:28938"/>
        <dbReference type="EC" id="3.5.4.4"/>
    </reaction>
    <physiologicalReaction direction="left-to-right" evidence="7">
        <dbReference type="Rhea" id="RHEA:24409"/>
    </physiologicalReaction>
</comment>
<comment type="catalytic activity">
    <reaction evidence="8">
        <text>adenosine + phosphate = alpha-D-ribose 1-phosphate + adenine</text>
        <dbReference type="Rhea" id="RHEA:27642"/>
        <dbReference type="ChEBI" id="CHEBI:16335"/>
        <dbReference type="ChEBI" id="CHEBI:16708"/>
        <dbReference type="ChEBI" id="CHEBI:43474"/>
        <dbReference type="ChEBI" id="CHEBI:57720"/>
        <dbReference type="EC" id="2.4.2.1"/>
    </reaction>
    <physiologicalReaction direction="left-to-right" evidence="8">
        <dbReference type="Rhea" id="RHEA:27643"/>
    </physiologicalReaction>
</comment>
<comment type="caution">
    <text evidence="11">The sequence shown here is derived from an EMBL/GenBank/DDBJ whole genome shotgun (WGS) entry which is preliminary data.</text>
</comment>
<evidence type="ECO:0000256" key="7">
    <source>
        <dbReference type="ARBA" id="ARBA00047989"/>
    </source>
</evidence>
<dbReference type="PANTHER" id="PTHR30616">
    <property type="entry name" value="UNCHARACTERIZED PROTEIN YFIH"/>
    <property type="match status" value="1"/>
</dbReference>
<dbReference type="Gene3D" id="3.60.140.10">
    <property type="entry name" value="CNF1/YfiH-like putative cysteine hydrolases"/>
    <property type="match status" value="1"/>
</dbReference>
<accession>A0A853GAK2</accession>
<dbReference type="EMBL" id="JACCEM010000020">
    <property type="protein sequence ID" value="NYT51920.1"/>
    <property type="molecule type" value="Genomic_DNA"/>
</dbReference>
<gene>
    <name evidence="11" type="primary">pgeF</name>
    <name evidence="11" type="ORF">H0A72_21660</name>
</gene>
<dbReference type="GO" id="GO:0005507">
    <property type="term" value="F:copper ion binding"/>
    <property type="evidence" value="ECO:0007669"/>
    <property type="project" value="TreeGrafter"/>
</dbReference>
<proteinExistence type="inferred from homology"/>
<dbReference type="Pfam" id="PF02578">
    <property type="entry name" value="Cu-oxidase_4"/>
    <property type="match status" value="1"/>
</dbReference>
<keyword evidence="3" id="KW-0808">Transferase</keyword>
<comment type="similarity">
    <text evidence="2 10">Belongs to the purine nucleoside phosphorylase YfiH/LACC1 family.</text>
</comment>
<keyword evidence="4" id="KW-0479">Metal-binding</keyword>
<sequence length="278" mass="29446">MGNLNGEKTFGAVSGLAWEGVEYFCTQRGGGSSRGRWASFNLGLHAGDDEADVRSNRGLLRRALPSEPLWLKQVHGTEVLDADAFAQGAARGAPVADAAVTATPGRVLAIMTADCLPVVLATAGGTALAAAHAGWRGLAGGILEKAVAALRAKAGVAAASAAPRIRAWVGPGISQAHFEVGPDVYEAFTAHDAAARMFFAEKIARRKWHADLPGLARHRLFLAGVDDIELSGQCTYERDDLYYSYRRDPHTGRMATLAWIRPQTLDPGGLQSVATYPD</sequence>
<comment type="catalytic activity">
    <reaction evidence="9">
        <text>S-methyl-5'-thioadenosine + phosphate = 5-(methylsulfanyl)-alpha-D-ribose 1-phosphate + adenine</text>
        <dbReference type="Rhea" id="RHEA:11852"/>
        <dbReference type="ChEBI" id="CHEBI:16708"/>
        <dbReference type="ChEBI" id="CHEBI:17509"/>
        <dbReference type="ChEBI" id="CHEBI:43474"/>
        <dbReference type="ChEBI" id="CHEBI:58533"/>
        <dbReference type="EC" id="2.4.2.28"/>
    </reaction>
    <physiologicalReaction direction="left-to-right" evidence="9">
        <dbReference type="Rhea" id="RHEA:11853"/>
    </physiologicalReaction>
</comment>
<organism evidence="11 12">
    <name type="scientific">Parapusillimonas granuli</name>
    <dbReference type="NCBI Taxonomy" id="380911"/>
    <lineage>
        <taxon>Bacteria</taxon>
        <taxon>Pseudomonadati</taxon>
        <taxon>Pseudomonadota</taxon>
        <taxon>Betaproteobacteria</taxon>
        <taxon>Burkholderiales</taxon>
        <taxon>Alcaligenaceae</taxon>
        <taxon>Parapusillimonas</taxon>
    </lineage>
</organism>
<keyword evidence="5" id="KW-0378">Hydrolase</keyword>
<dbReference type="PANTHER" id="PTHR30616:SF2">
    <property type="entry name" value="PURINE NUCLEOSIDE PHOSPHORYLASE LACC1"/>
    <property type="match status" value="1"/>
</dbReference>
<dbReference type="GO" id="GO:0017061">
    <property type="term" value="F:S-methyl-5-thioadenosine phosphorylase activity"/>
    <property type="evidence" value="ECO:0007669"/>
    <property type="project" value="UniProtKB-EC"/>
</dbReference>
<evidence type="ECO:0000256" key="2">
    <source>
        <dbReference type="ARBA" id="ARBA00007353"/>
    </source>
</evidence>
<evidence type="ECO:0000256" key="10">
    <source>
        <dbReference type="RuleBase" id="RU361274"/>
    </source>
</evidence>
<dbReference type="InterPro" id="IPR003730">
    <property type="entry name" value="Cu_polyphenol_OxRdtase"/>
</dbReference>
<evidence type="ECO:0000256" key="9">
    <source>
        <dbReference type="ARBA" id="ARBA00049893"/>
    </source>
</evidence>
<reference evidence="11 12" key="1">
    <citation type="submission" date="2020-07" db="EMBL/GenBank/DDBJ databases">
        <title>Taxonomic revisions and descriptions of new bacterial species based on genomic comparisons in the high-G+C-content subgroup of the family Alcaligenaceae.</title>
        <authorList>
            <person name="Szabo A."/>
            <person name="Felfoldi T."/>
        </authorList>
    </citation>
    <scope>NUCLEOTIDE SEQUENCE [LARGE SCALE GENOMIC DNA]</scope>
    <source>
        <strain evidence="11 12">LMG 24012</strain>
    </source>
</reference>
<comment type="catalytic activity">
    <reaction evidence="1">
        <text>inosine + phosphate = alpha-D-ribose 1-phosphate + hypoxanthine</text>
        <dbReference type="Rhea" id="RHEA:27646"/>
        <dbReference type="ChEBI" id="CHEBI:17368"/>
        <dbReference type="ChEBI" id="CHEBI:17596"/>
        <dbReference type="ChEBI" id="CHEBI:43474"/>
        <dbReference type="ChEBI" id="CHEBI:57720"/>
        <dbReference type="EC" id="2.4.2.1"/>
    </reaction>
    <physiologicalReaction direction="left-to-right" evidence="1">
        <dbReference type="Rhea" id="RHEA:27647"/>
    </physiologicalReaction>
</comment>
<evidence type="ECO:0000256" key="1">
    <source>
        <dbReference type="ARBA" id="ARBA00000553"/>
    </source>
</evidence>
<evidence type="ECO:0000256" key="4">
    <source>
        <dbReference type="ARBA" id="ARBA00022723"/>
    </source>
</evidence>